<dbReference type="CDD" id="cd18809">
    <property type="entry name" value="SF1_C_RecD"/>
    <property type="match status" value="1"/>
</dbReference>
<dbReference type="EMBL" id="LUGH01000092">
    <property type="protein sequence ID" value="OBZ89515.1"/>
    <property type="molecule type" value="Genomic_DNA"/>
</dbReference>
<dbReference type="FunFam" id="3.40.50.300:FF:001226">
    <property type="entry name" value="ATP-dependent DNA helicase PIF1"/>
    <property type="match status" value="1"/>
</dbReference>
<keyword evidence="11 14" id="KW-0234">DNA repair</keyword>
<keyword evidence="3 14" id="KW-0547">Nucleotide-binding</keyword>
<evidence type="ECO:0000256" key="6">
    <source>
        <dbReference type="ARBA" id="ARBA00022806"/>
    </source>
</evidence>
<evidence type="ECO:0000256" key="13">
    <source>
        <dbReference type="ARBA" id="ARBA00023242"/>
    </source>
</evidence>
<evidence type="ECO:0000313" key="18">
    <source>
        <dbReference type="Proteomes" id="UP000093000"/>
    </source>
</evidence>
<dbReference type="GO" id="GO:0000723">
    <property type="term" value="P:telomere maintenance"/>
    <property type="evidence" value="ECO:0007669"/>
    <property type="project" value="InterPro"/>
</dbReference>
<dbReference type="InterPro" id="IPR049163">
    <property type="entry name" value="Pif1-like_2B_dom"/>
</dbReference>
<keyword evidence="7 14" id="KW-0067">ATP-binding</keyword>
<comment type="caution">
    <text evidence="17">The sequence shown here is derived from an EMBL/GenBank/DDBJ whole genome shotgun (WGS) entry which is preliminary data.</text>
</comment>
<evidence type="ECO:0000256" key="3">
    <source>
        <dbReference type="ARBA" id="ARBA00022741"/>
    </source>
</evidence>
<keyword evidence="4 14" id="KW-0227">DNA damage</keyword>
<evidence type="ECO:0000256" key="4">
    <source>
        <dbReference type="ARBA" id="ARBA00022763"/>
    </source>
</evidence>
<dbReference type="HAMAP" id="MF_03176">
    <property type="entry name" value="PIF1"/>
    <property type="match status" value="1"/>
</dbReference>
<dbReference type="FunCoup" id="A0A1C7NKC8">
    <property type="interactions" value="243"/>
</dbReference>
<dbReference type="GO" id="GO:0016887">
    <property type="term" value="F:ATP hydrolysis activity"/>
    <property type="evidence" value="ECO:0007669"/>
    <property type="project" value="RHEA"/>
</dbReference>
<dbReference type="SMART" id="SM00382">
    <property type="entry name" value="AAA"/>
    <property type="match status" value="1"/>
</dbReference>
<dbReference type="STRING" id="101091.A0A1C7NKC8"/>
<proteinExistence type="inferred from homology"/>
<feature type="compositionally biased region" description="Low complexity" evidence="15">
    <location>
        <begin position="97"/>
        <end position="108"/>
    </location>
</feature>
<dbReference type="GO" id="GO:0003697">
    <property type="term" value="F:single-stranded DNA binding"/>
    <property type="evidence" value="ECO:0007669"/>
    <property type="project" value="UniProtKB-ARBA"/>
</dbReference>
<dbReference type="InterPro" id="IPR003593">
    <property type="entry name" value="AAA+_ATPase"/>
</dbReference>
<feature type="compositionally biased region" description="Low complexity" evidence="15">
    <location>
        <begin position="249"/>
        <end position="264"/>
    </location>
</feature>
<evidence type="ECO:0000259" key="16">
    <source>
        <dbReference type="SMART" id="SM00382"/>
    </source>
</evidence>
<dbReference type="Pfam" id="PF21530">
    <property type="entry name" value="Pif1_2B_dom"/>
    <property type="match status" value="1"/>
</dbReference>
<feature type="compositionally biased region" description="Polar residues" evidence="15">
    <location>
        <begin position="206"/>
        <end position="216"/>
    </location>
</feature>
<feature type="region of interest" description="Disordered" evidence="15">
    <location>
        <begin position="206"/>
        <end position="290"/>
    </location>
</feature>
<dbReference type="OrthoDB" id="5578775at2759"/>
<feature type="region of interest" description="Disordered" evidence="15">
    <location>
        <begin position="123"/>
        <end position="154"/>
    </location>
</feature>
<dbReference type="Proteomes" id="UP000093000">
    <property type="component" value="Unassembled WGS sequence"/>
</dbReference>
<comment type="similarity">
    <text evidence="14">Belongs to the helicase family. PIF1 subfamily.</text>
</comment>
<sequence length="732" mass="82677">MKRNTAQQKKSGNTLFNYFTKVKEPVQKESLSSLIERTSISREVHTPPQTHIRQTTTKTTEINHVSKTKQTVDLTNDSDDDLILIPSSQQDTATFDSSPFSSQSSNRSDFLYTEEMTNTSKYNKKGWSIQQKESGPQKSSQDPNIEYERPSSQKFDRIVLQKPRITPKARYDWLSNNDVKPYSSSQHHYSAKNEVKRFELPVTRILPSSPQYGTGKQNKRNRDDSSFESWMPPSKQKKTVHGIKKERATSSSSSWSTSSSASRSNQRRVLPTTPMSQLASRSQITTEYRPELSEEQQRVFDMVVHAHQSLFFTGSAGTGKSVLLRAIIDRLRSQYGSQLAVTASTGIAACNINGCTLHSFGGIGIGQDSADQLYHKVLNSKRAKERWIETTVLIIDEISMVDADLFDKLNIIAKRIRRNDKPFGGMQIVVTGDFFQLPPVNPNKVSKFAFEANAWQEAITQTVMLTQVFRQKDGTFVRILNEMRLGRLSNEAINIFSSLSRTPEGDNEIEPTELYPLRNEVDSSNKRRLDELKGETVEFKAVDVGDPRKISGCIAPAVMHLKLHAQVMLLKNIDSDLVNGSLGVVIGFVGKGEYRSKKKCEFLRTPQKLANYTMENELDMNVPYPIVKFSGERILLLERETWSFSLPGGNVEASRHQIPLMLAWAISIHKSQGQTLDRVRVDLGKVFEKGQAYVALSRATNLETLQILNFDPSKVMAHPTVTRFYQTLQTVN</sequence>
<organism evidence="17 18">
    <name type="scientific">Choanephora cucurbitarum</name>
    <dbReference type="NCBI Taxonomy" id="101091"/>
    <lineage>
        <taxon>Eukaryota</taxon>
        <taxon>Fungi</taxon>
        <taxon>Fungi incertae sedis</taxon>
        <taxon>Mucoromycota</taxon>
        <taxon>Mucoromycotina</taxon>
        <taxon>Mucoromycetes</taxon>
        <taxon>Mucorales</taxon>
        <taxon>Mucorineae</taxon>
        <taxon>Choanephoraceae</taxon>
        <taxon>Choanephoroideae</taxon>
        <taxon>Choanephora</taxon>
    </lineage>
</organism>
<keyword evidence="6 14" id="KW-0347">Helicase</keyword>
<comment type="cofactor">
    <cofactor evidence="1 14">
        <name>Mg(2+)</name>
        <dbReference type="ChEBI" id="CHEBI:18420"/>
    </cofactor>
</comment>
<dbReference type="CDD" id="cd18037">
    <property type="entry name" value="DEXSc_Pif1_like"/>
    <property type="match status" value="1"/>
</dbReference>
<feature type="DNA-binding region" evidence="14">
    <location>
        <begin position="691"/>
        <end position="710"/>
    </location>
</feature>
<reference evidence="17 18" key="1">
    <citation type="submission" date="2016-03" db="EMBL/GenBank/DDBJ databases">
        <title>Choanephora cucurbitarum.</title>
        <authorList>
            <person name="Min B."/>
            <person name="Park H."/>
            <person name="Park J.-H."/>
            <person name="Shin H.-D."/>
            <person name="Choi I.-G."/>
        </authorList>
    </citation>
    <scope>NUCLEOTIDE SEQUENCE [LARGE SCALE GENOMIC DNA]</scope>
    <source>
        <strain evidence="17 18">KUS-F28377</strain>
    </source>
</reference>
<dbReference type="GO" id="GO:0005524">
    <property type="term" value="F:ATP binding"/>
    <property type="evidence" value="ECO:0007669"/>
    <property type="project" value="UniProtKB-UniRule"/>
</dbReference>
<dbReference type="InParanoid" id="A0A1C7NKC8"/>
<evidence type="ECO:0000256" key="2">
    <source>
        <dbReference type="ARBA" id="ARBA00004604"/>
    </source>
</evidence>
<dbReference type="InterPro" id="IPR051055">
    <property type="entry name" value="PIF1_helicase"/>
</dbReference>
<gene>
    <name evidence="17" type="primary">pfh1_1</name>
    <name evidence="14" type="synonym">PIF1</name>
    <name evidence="17" type="ORF">A0J61_02441</name>
</gene>
<dbReference type="PANTHER" id="PTHR47642:SF5">
    <property type="entry name" value="ATP-DEPENDENT DNA HELICASE"/>
    <property type="match status" value="1"/>
</dbReference>
<keyword evidence="8 14" id="KW-0238">DNA-binding</keyword>
<keyword evidence="13 14" id="KW-0539">Nucleus</keyword>
<feature type="region of interest" description="Disordered" evidence="15">
    <location>
        <begin position="89"/>
        <end position="109"/>
    </location>
</feature>
<comment type="function">
    <text evidence="14">DNA-dependent ATPase and 5'-3' DNA helicase required for the maintenance of both mitochondrial and nuclear genome stability.</text>
</comment>
<evidence type="ECO:0000313" key="17">
    <source>
        <dbReference type="EMBL" id="OBZ89515.1"/>
    </source>
</evidence>
<dbReference type="InterPro" id="IPR048293">
    <property type="entry name" value="PIF1_RRM3_pfh1"/>
</dbReference>
<dbReference type="EC" id="5.6.2.3" evidence="14"/>
<dbReference type="InterPro" id="IPR010285">
    <property type="entry name" value="DNA_helicase_pif1-like_DEAD"/>
</dbReference>
<dbReference type="InterPro" id="IPR027417">
    <property type="entry name" value="P-loop_NTPase"/>
</dbReference>
<dbReference type="GO" id="GO:0005730">
    <property type="term" value="C:nucleolus"/>
    <property type="evidence" value="ECO:0007669"/>
    <property type="project" value="UniProtKB-SubCell"/>
</dbReference>
<dbReference type="Gene3D" id="3.40.50.300">
    <property type="entry name" value="P-loop containing nucleotide triphosphate hydrolases"/>
    <property type="match status" value="2"/>
</dbReference>
<feature type="binding site" evidence="14">
    <location>
        <begin position="314"/>
        <end position="321"/>
    </location>
    <ligand>
        <name>ATP</name>
        <dbReference type="ChEBI" id="CHEBI:30616"/>
    </ligand>
</feature>
<dbReference type="GO" id="GO:0006281">
    <property type="term" value="P:DNA repair"/>
    <property type="evidence" value="ECO:0007669"/>
    <property type="project" value="UniProtKB-UniRule"/>
</dbReference>
<dbReference type="GO" id="GO:0005739">
    <property type="term" value="C:mitochondrion"/>
    <property type="evidence" value="ECO:0007669"/>
    <property type="project" value="UniProtKB-SubCell"/>
</dbReference>
<feature type="compositionally biased region" description="Polar residues" evidence="15">
    <location>
        <begin position="273"/>
        <end position="286"/>
    </location>
</feature>
<accession>A0A1C7NKC8</accession>
<dbReference type="SUPFAM" id="SSF52540">
    <property type="entry name" value="P-loop containing nucleoside triphosphate hydrolases"/>
    <property type="match status" value="2"/>
</dbReference>
<evidence type="ECO:0000256" key="12">
    <source>
        <dbReference type="ARBA" id="ARBA00023235"/>
    </source>
</evidence>
<dbReference type="GO" id="GO:0043139">
    <property type="term" value="F:5'-3' DNA helicase activity"/>
    <property type="evidence" value="ECO:0007669"/>
    <property type="project" value="UniProtKB-UniRule"/>
</dbReference>
<evidence type="ECO:0000256" key="1">
    <source>
        <dbReference type="ARBA" id="ARBA00001946"/>
    </source>
</evidence>
<keyword evidence="9 14" id="KW-0496">Mitochondrion</keyword>
<evidence type="ECO:0000256" key="9">
    <source>
        <dbReference type="ARBA" id="ARBA00023128"/>
    </source>
</evidence>
<feature type="compositionally biased region" description="Polar residues" evidence="15">
    <location>
        <begin position="128"/>
        <end position="143"/>
    </location>
</feature>
<name>A0A1C7NKC8_9FUNG</name>
<keyword evidence="5 14" id="KW-0378">Hydrolase</keyword>
<evidence type="ECO:0000256" key="5">
    <source>
        <dbReference type="ARBA" id="ARBA00022801"/>
    </source>
</evidence>
<evidence type="ECO:0000256" key="10">
    <source>
        <dbReference type="ARBA" id="ARBA00023172"/>
    </source>
</evidence>
<dbReference type="GO" id="GO:0006310">
    <property type="term" value="P:DNA recombination"/>
    <property type="evidence" value="ECO:0007669"/>
    <property type="project" value="UniProtKB-UniRule"/>
</dbReference>
<keyword evidence="18" id="KW-1185">Reference proteome</keyword>
<protein>
    <recommendedName>
        <fullName evidence="14">ATP-dependent DNA helicase PIF1</fullName>
        <ecNumber evidence="14">5.6.2.3</ecNumber>
    </recommendedName>
    <alternativeName>
        <fullName evidence="14">DNA 5'-3' helicase PIF1</fullName>
    </alternativeName>
    <alternativeName>
        <fullName evidence="14">DNA repair and recombination helicase PIF1</fullName>
    </alternativeName>
</protein>
<keyword evidence="10 14" id="KW-0233">DNA recombination</keyword>
<keyword evidence="12 14" id="KW-0413">Isomerase</keyword>
<comment type="subunit">
    <text evidence="14">Monomer.</text>
</comment>
<feature type="domain" description="AAA+ ATPase" evidence="16">
    <location>
        <begin position="306"/>
        <end position="499"/>
    </location>
</feature>
<dbReference type="AlphaFoldDB" id="A0A1C7NKC8"/>
<evidence type="ECO:0000256" key="15">
    <source>
        <dbReference type="SAM" id="MobiDB-lite"/>
    </source>
</evidence>
<comment type="subcellular location">
    <subcellularLocation>
        <location evidence="2">Nucleus</location>
        <location evidence="2">Nucleolus</location>
    </subcellularLocation>
    <subcellularLocation>
        <location evidence="14">Nucleus</location>
    </subcellularLocation>
    <subcellularLocation>
        <location evidence="14">Mitochondrion</location>
    </subcellularLocation>
</comment>
<evidence type="ECO:0000256" key="8">
    <source>
        <dbReference type="ARBA" id="ARBA00023125"/>
    </source>
</evidence>
<dbReference type="Pfam" id="PF05970">
    <property type="entry name" value="PIF1"/>
    <property type="match status" value="1"/>
</dbReference>
<dbReference type="PANTHER" id="PTHR47642">
    <property type="entry name" value="ATP-DEPENDENT DNA HELICASE"/>
    <property type="match status" value="1"/>
</dbReference>
<evidence type="ECO:0000256" key="11">
    <source>
        <dbReference type="ARBA" id="ARBA00023204"/>
    </source>
</evidence>
<evidence type="ECO:0000256" key="14">
    <source>
        <dbReference type="HAMAP-Rule" id="MF_03176"/>
    </source>
</evidence>
<comment type="catalytic activity">
    <reaction evidence="14">
        <text>ATP + H2O = ADP + phosphate + H(+)</text>
        <dbReference type="Rhea" id="RHEA:13065"/>
        <dbReference type="ChEBI" id="CHEBI:15377"/>
        <dbReference type="ChEBI" id="CHEBI:15378"/>
        <dbReference type="ChEBI" id="CHEBI:30616"/>
        <dbReference type="ChEBI" id="CHEBI:43474"/>
        <dbReference type="ChEBI" id="CHEBI:456216"/>
        <dbReference type="EC" id="5.6.2.3"/>
    </reaction>
</comment>
<evidence type="ECO:0000256" key="7">
    <source>
        <dbReference type="ARBA" id="ARBA00022840"/>
    </source>
</evidence>